<keyword evidence="1" id="KW-0472">Membrane</keyword>
<reference evidence="2" key="1">
    <citation type="journal article" date="2021" name="PeerJ">
        <title>Extensive microbial diversity within the chicken gut microbiome revealed by metagenomics and culture.</title>
        <authorList>
            <person name="Gilroy R."/>
            <person name="Ravi A."/>
            <person name="Getino M."/>
            <person name="Pursley I."/>
            <person name="Horton D.L."/>
            <person name="Alikhan N.F."/>
            <person name="Baker D."/>
            <person name="Gharbi K."/>
            <person name="Hall N."/>
            <person name="Watson M."/>
            <person name="Adriaenssens E.M."/>
            <person name="Foster-Nyarko E."/>
            <person name="Jarju S."/>
            <person name="Secka A."/>
            <person name="Antonio M."/>
            <person name="Oren A."/>
            <person name="Chaudhuri R.R."/>
            <person name="La Ragione R."/>
            <person name="Hildebrand F."/>
            <person name="Pallen M.J."/>
        </authorList>
    </citation>
    <scope>NUCLEOTIDE SEQUENCE</scope>
    <source>
        <strain evidence="2">23274</strain>
    </source>
</reference>
<reference evidence="2" key="2">
    <citation type="submission" date="2021-04" db="EMBL/GenBank/DDBJ databases">
        <authorList>
            <person name="Gilroy R."/>
        </authorList>
    </citation>
    <scope>NUCLEOTIDE SEQUENCE</scope>
    <source>
        <strain evidence="2">23274</strain>
    </source>
</reference>
<dbReference type="AlphaFoldDB" id="A0A9D1V131"/>
<evidence type="ECO:0000256" key="1">
    <source>
        <dbReference type="SAM" id="Phobius"/>
    </source>
</evidence>
<feature type="transmembrane region" description="Helical" evidence="1">
    <location>
        <begin position="7"/>
        <end position="25"/>
    </location>
</feature>
<accession>A0A9D1V131</accession>
<keyword evidence="1" id="KW-0812">Transmembrane</keyword>
<comment type="caution">
    <text evidence="2">The sequence shown here is derived from an EMBL/GenBank/DDBJ whole genome shotgun (WGS) entry which is preliminary data.</text>
</comment>
<proteinExistence type="predicted"/>
<evidence type="ECO:0000313" key="3">
    <source>
        <dbReference type="Proteomes" id="UP000824202"/>
    </source>
</evidence>
<dbReference type="Proteomes" id="UP000824202">
    <property type="component" value="Unassembled WGS sequence"/>
</dbReference>
<keyword evidence="1" id="KW-1133">Transmembrane helix</keyword>
<evidence type="ECO:0000313" key="2">
    <source>
        <dbReference type="EMBL" id="HIX04176.1"/>
    </source>
</evidence>
<sequence length="80" mass="8499">MKRKRIIFIGIVVAAVGTLLGNFVWSQGSDLSPLMLENVEALAQQEGNPEEAGCVESGTMCIGITPQGKPIVYPGLTPKQ</sequence>
<name>A0A9D1V131_9BACT</name>
<organism evidence="2 3">
    <name type="scientific">Candidatus Odoribacter faecigallinarum</name>
    <dbReference type="NCBI Taxonomy" id="2838706"/>
    <lineage>
        <taxon>Bacteria</taxon>
        <taxon>Pseudomonadati</taxon>
        <taxon>Bacteroidota</taxon>
        <taxon>Bacteroidia</taxon>
        <taxon>Bacteroidales</taxon>
        <taxon>Odoribacteraceae</taxon>
        <taxon>Odoribacter</taxon>
    </lineage>
</organism>
<dbReference type="EMBL" id="DXFT01000168">
    <property type="protein sequence ID" value="HIX04176.1"/>
    <property type="molecule type" value="Genomic_DNA"/>
</dbReference>
<gene>
    <name evidence="2" type="ORF">H9863_08720</name>
</gene>
<protein>
    <submittedName>
        <fullName evidence="2">NVEALA domain-containing protein</fullName>
    </submittedName>
</protein>